<accession>A0AAP0I5T8</accession>
<organism evidence="1 2">
    <name type="scientific">Stephania japonica</name>
    <dbReference type="NCBI Taxonomy" id="461633"/>
    <lineage>
        <taxon>Eukaryota</taxon>
        <taxon>Viridiplantae</taxon>
        <taxon>Streptophyta</taxon>
        <taxon>Embryophyta</taxon>
        <taxon>Tracheophyta</taxon>
        <taxon>Spermatophyta</taxon>
        <taxon>Magnoliopsida</taxon>
        <taxon>Ranunculales</taxon>
        <taxon>Menispermaceae</taxon>
        <taxon>Menispermoideae</taxon>
        <taxon>Cissampelideae</taxon>
        <taxon>Stephania</taxon>
    </lineage>
</organism>
<reference evidence="1 2" key="1">
    <citation type="submission" date="2024-01" db="EMBL/GenBank/DDBJ databases">
        <title>Genome assemblies of Stephania.</title>
        <authorList>
            <person name="Yang L."/>
        </authorList>
    </citation>
    <scope>NUCLEOTIDE SEQUENCE [LARGE SCALE GENOMIC DNA]</scope>
    <source>
        <strain evidence="1">QJT</strain>
        <tissue evidence="1">Leaf</tissue>
    </source>
</reference>
<name>A0AAP0I5T8_9MAGN</name>
<sequence length="170" mass="19133">MDRRNNLNITKRNRKGLQSHAVLLKKKSHALAQFFLTESEKLIEKRGLITCGLLAPLDHVEPFVSDLNILKDELGQKSSYLCGWARLATTQKTSNRNRDEFNSESDDGSEIALLWRETLGISRSREVTATHPHLFTVEGLLLLKHPDVVSFYESDSRGGWIRDVTGTSGA</sequence>
<keyword evidence="2" id="KW-1185">Reference proteome</keyword>
<evidence type="ECO:0000313" key="1">
    <source>
        <dbReference type="EMBL" id="KAK9109143.1"/>
    </source>
</evidence>
<dbReference type="Proteomes" id="UP001417504">
    <property type="component" value="Unassembled WGS sequence"/>
</dbReference>
<dbReference type="AlphaFoldDB" id="A0AAP0I5T8"/>
<dbReference type="EMBL" id="JBBNAE010000007">
    <property type="protein sequence ID" value="KAK9109143.1"/>
    <property type="molecule type" value="Genomic_DNA"/>
</dbReference>
<protein>
    <submittedName>
        <fullName evidence="1">Uncharacterized protein</fullName>
    </submittedName>
</protein>
<proteinExistence type="predicted"/>
<gene>
    <name evidence="1" type="ORF">Sjap_017203</name>
</gene>
<comment type="caution">
    <text evidence="1">The sequence shown here is derived from an EMBL/GenBank/DDBJ whole genome shotgun (WGS) entry which is preliminary data.</text>
</comment>
<evidence type="ECO:0000313" key="2">
    <source>
        <dbReference type="Proteomes" id="UP001417504"/>
    </source>
</evidence>